<protein>
    <submittedName>
        <fullName evidence="2">Uncharacterized protein</fullName>
    </submittedName>
</protein>
<evidence type="ECO:0000313" key="3">
    <source>
        <dbReference type="Proteomes" id="UP000829354"/>
    </source>
</evidence>
<organism evidence="2 3">
    <name type="scientific">Caenorhabditis briggsae</name>
    <dbReference type="NCBI Taxonomy" id="6238"/>
    <lineage>
        <taxon>Eukaryota</taxon>
        <taxon>Metazoa</taxon>
        <taxon>Ecdysozoa</taxon>
        <taxon>Nematoda</taxon>
        <taxon>Chromadorea</taxon>
        <taxon>Rhabditida</taxon>
        <taxon>Rhabditina</taxon>
        <taxon>Rhabditomorpha</taxon>
        <taxon>Rhabditoidea</taxon>
        <taxon>Rhabditidae</taxon>
        <taxon>Peloderinae</taxon>
        <taxon>Caenorhabditis</taxon>
    </lineage>
</organism>
<keyword evidence="3" id="KW-1185">Reference proteome</keyword>
<feature type="signal peptide" evidence="1">
    <location>
        <begin position="1"/>
        <end position="20"/>
    </location>
</feature>
<keyword evidence="1" id="KW-0732">Signal</keyword>
<sequence>MKGHISIGILLLFCAYGALGASILAKRDEAEKKQFVTGLNRLRQVVAAEFKIANMQEMSYHTGLENEDGRLR</sequence>
<evidence type="ECO:0000256" key="1">
    <source>
        <dbReference type="SAM" id="SignalP"/>
    </source>
</evidence>
<gene>
    <name evidence="2" type="ORF">L5515_010087</name>
</gene>
<evidence type="ECO:0000313" key="2">
    <source>
        <dbReference type="EMBL" id="UMM26344.1"/>
    </source>
</evidence>
<name>A0AAE9EQ68_CAEBR</name>
<dbReference type="Proteomes" id="UP000829354">
    <property type="component" value="Chromosome IV"/>
</dbReference>
<feature type="chain" id="PRO_5041900846" evidence="1">
    <location>
        <begin position="21"/>
        <end position="72"/>
    </location>
</feature>
<dbReference type="EMBL" id="CP092623">
    <property type="protein sequence ID" value="UMM26344.1"/>
    <property type="molecule type" value="Genomic_DNA"/>
</dbReference>
<accession>A0AAE9EQ68</accession>
<proteinExistence type="predicted"/>
<reference evidence="2 3" key="1">
    <citation type="submission" date="2022-04" db="EMBL/GenBank/DDBJ databases">
        <title>Chromosome-level reference genomes for two strains of Caenorhabditis briggsae: an improved platform for comparative genomics.</title>
        <authorList>
            <person name="Stevens L."/>
            <person name="Andersen E."/>
        </authorList>
    </citation>
    <scope>NUCLEOTIDE SEQUENCE [LARGE SCALE GENOMIC DNA]</scope>
    <source>
        <strain evidence="2">VX34</strain>
        <tissue evidence="2">Whole-organism</tissue>
    </source>
</reference>
<dbReference type="AlphaFoldDB" id="A0AAE9EQ68"/>